<dbReference type="SUPFAM" id="SSF52540">
    <property type="entry name" value="P-loop containing nucleoside triphosphate hydrolases"/>
    <property type="match status" value="1"/>
</dbReference>
<dbReference type="STRING" id="430453.SAMN04487962_10118"/>
<reference evidence="4" key="1">
    <citation type="submission" date="2016-10" db="EMBL/GenBank/DDBJ databases">
        <authorList>
            <person name="Varghese N."/>
            <person name="Submissions S."/>
        </authorList>
    </citation>
    <scope>NUCLEOTIDE SEQUENCE [LARGE SCALE GENOMIC DNA]</scope>
    <source>
        <strain evidence="4">CGMCC 1.6489</strain>
    </source>
</reference>
<dbReference type="Gene3D" id="3.40.1140.10">
    <property type="match status" value="1"/>
</dbReference>
<evidence type="ECO:0000256" key="2">
    <source>
        <dbReference type="SAM" id="MobiDB-lite"/>
    </source>
</evidence>
<dbReference type="OrthoDB" id="8573214at2"/>
<feature type="coiled-coil region" evidence="1">
    <location>
        <begin position="480"/>
        <end position="592"/>
    </location>
</feature>
<dbReference type="RefSeq" id="WP_091848204.1">
    <property type="nucleotide sequence ID" value="NZ_FOHZ01000001.1"/>
</dbReference>
<dbReference type="AlphaFoldDB" id="A0A1H9Y8C6"/>
<protein>
    <submittedName>
        <fullName evidence="3">Uncharacterized protein</fullName>
    </submittedName>
</protein>
<evidence type="ECO:0000313" key="3">
    <source>
        <dbReference type="EMBL" id="SES65054.1"/>
    </source>
</evidence>
<evidence type="ECO:0000256" key="1">
    <source>
        <dbReference type="SAM" id="Coils"/>
    </source>
</evidence>
<keyword evidence="4" id="KW-1185">Reference proteome</keyword>
<evidence type="ECO:0000313" key="4">
    <source>
        <dbReference type="Proteomes" id="UP000198762"/>
    </source>
</evidence>
<organism evidence="3 4">
    <name type="scientific">Marinobacter segnicrescens</name>
    <dbReference type="NCBI Taxonomy" id="430453"/>
    <lineage>
        <taxon>Bacteria</taxon>
        <taxon>Pseudomonadati</taxon>
        <taxon>Pseudomonadota</taxon>
        <taxon>Gammaproteobacteria</taxon>
        <taxon>Pseudomonadales</taxon>
        <taxon>Marinobacteraceae</taxon>
        <taxon>Marinobacter</taxon>
    </lineage>
</organism>
<dbReference type="Proteomes" id="UP000198762">
    <property type="component" value="Unassembled WGS sequence"/>
</dbReference>
<name>A0A1H9Y8C6_9GAMM</name>
<dbReference type="InterPro" id="IPR027417">
    <property type="entry name" value="P-loop_NTPase"/>
</dbReference>
<accession>A0A1H9Y8C6</accession>
<sequence>MSSDYGFQQLVLLNSAGYERAELPLDESVSLIAPNNTGKTSLINALQYLLIIDKRHLDFGAHDKDKARRFYFPSNSSYILLEVTLPEAGSVVLGCVGKGFSHDYAYFAYRGPLKIEEYRLANGKLVTQPQLLEQLAHHGRTANFYSSTEFAEMVYGGARKRGQSSSEFTIFRLENRKDANAYRQVLTRTLRLDKLSSGEVKRHLLQIFSRLLPDSVVDFKQEWDKAFAEVNQDREQYRAAKNQQTQIDDLERQQDERLATRGRIIARRPLIDDGLQRWQNHYQKESESLQHQHGKLHKQEAELLQRDREQTRRQSELNQQLEALNKDEQRRDELENRFALVNDRSQLEQQLASATAERDRQIALLANAHGQSATATDHQLRREEQELSALRKEQETLSDNLYLTLKQHLSEEQISILNRGLNRQLLTLPPGDYQLDSGQLRQWLQEMREDRFQLPGLNLSVEHQAPQYEQRSDEEIAQLIEDCQDRHRQLQEQKAATDELDTQKKRKVELEQEVKRLEKDLEQFDELAQLQKSRPDRLKAMEATNQELAEIEHAQKQAGAQQQTLREQIQEVAKQRQALDTAHQEIDRIRQNRGDTDEQFNWLADLPYTPWVGDPELPLDQLAQTLRNYQQDCYQLKELDRDLQHRRITLHSGGLTKFQYAPNPEEEIRLMVEFRHHLAREAEALEKKARSAVVTVTASLRDLRDNLQSFENAMHEFNRLISRRKLSDLKVFRIQPVHENHLVEAIDLLIQTAEKVESGESFELFNQSSVLDDRQLDQARQLLIDEGSARQGLKVADLFRLTFELGKENQDVESFDDIDSAASNGTVLMAKLVTGLAMLHLMQDKSRNVQALCYLDEALALDAANQRSLIKTASEFGFALMFASPSPLITAHYCVPIQQLSNGKNHISRKHWQILQPLEAVEV</sequence>
<gene>
    <name evidence="3" type="ORF">SAMN04487962_10118</name>
</gene>
<feature type="region of interest" description="Disordered" evidence="2">
    <location>
        <begin position="307"/>
        <end position="329"/>
    </location>
</feature>
<dbReference type="EMBL" id="FOHZ01000001">
    <property type="protein sequence ID" value="SES65054.1"/>
    <property type="molecule type" value="Genomic_DNA"/>
</dbReference>
<proteinExistence type="predicted"/>
<keyword evidence="1" id="KW-0175">Coiled coil</keyword>